<dbReference type="Pfam" id="PF01746">
    <property type="entry name" value="tRNA_m1G_MT"/>
    <property type="match status" value="1"/>
</dbReference>
<dbReference type="PANTHER" id="PTHR46417:SF1">
    <property type="entry name" value="TRNA (GUANINE-N(1)-)-METHYLTRANSFERASE"/>
    <property type="match status" value="1"/>
</dbReference>
<evidence type="ECO:0000256" key="8">
    <source>
        <dbReference type="ARBA" id="ARBA00022603"/>
    </source>
</evidence>
<evidence type="ECO:0000313" key="19">
    <source>
        <dbReference type="EMBL" id="WAB80692.1"/>
    </source>
</evidence>
<dbReference type="EMBL" id="CP113089">
    <property type="protein sequence ID" value="WAB80692.1"/>
    <property type="molecule type" value="Genomic_DNA"/>
</dbReference>
<gene>
    <name evidence="15 19" type="primary">trmD</name>
    <name evidence="19" type="ORF">OVN18_08935</name>
</gene>
<feature type="domain" description="tRNA methyltransferase TRMD/TRM10-type" evidence="18">
    <location>
        <begin position="1"/>
        <end position="225"/>
    </location>
</feature>
<keyword evidence="8 15" id="KW-0489">Methyltransferase</keyword>
<dbReference type="HAMAP" id="MF_00605">
    <property type="entry name" value="TrmD"/>
    <property type="match status" value="1"/>
</dbReference>
<dbReference type="InterPro" id="IPR023148">
    <property type="entry name" value="tRNA_m1G_MeTrfase_C_sf"/>
</dbReference>
<evidence type="ECO:0000256" key="4">
    <source>
        <dbReference type="ARBA" id="ARBA00011738"/>
    </source>
</evidence>
<evidence type="ECO:0000256" key="14">
    <source>
        <dbReference type="ARBA" id="ARBA00047783"/>
    </source>
</evidence>
<evidence type="ECO:0000256" key="7">
    <source>
        <dbReference type="ARBA" id="ARBA00022490"/>
    </source>
</evidence>
<evidence type="ECO:0000256" key="2">
    <source>
        <dbReference type="ARBA" id="ARBA00004496"/>
    </source>
</evidence>
<evidence type="ECO:0000256" key="1">
    <source>
        <dbReference type="ARBA" id="ARBA00002634"/>
    </source>
</evidence>
<accession>A0A9E8SAI5</accession>
<comment type="subunit">
    <text evidence="4 15 17">Homodimer.</text>
</comment>
<dbReference type="GO" id="GO:0005829">
    <property type="term" value="C:cytosol"/>
    <property type="evidence" value="ECO:0007669"/>
    <property type="project" value="TreeGrafter"/>
</dbReference>
<evidence type="ECO:0000256" key="5">
    <source>
        <dbReference type="ARBA" id="ARBA00012807"/>
    </source>
</evidence>
<dbReference type="KEGG" id="mdb:OVN18_08935"/>
<comment type="function">
    <text evidence="1 15 17">Specifically methylates guanosine-37 in various tRNAs.</text>
</comment>
<comment type="subcellular location">
    <subcellularLocation>
        <location evidence="2 15 17">Cytoplasm</location>
    </subcellularLocation>
</comment>
<reference evidence="19" key="1">
    <citation type="submission" date="2022-11" db="EMBL/GenBank/DDBJ databases">
        <title>Description of Microcella daejonensis nov. sp, isolated from riverside soil.</title>
        <authorList>
            <person name="Molina K.M."/>
            <person name="Kim S.B."/>
        </authorList>
    </citation>
    <scope>NUCLEOTIDE SEQUENCE</scope>
    <source>
        <strain evidence="19">MMS21-STM12</strain>
    </source>
</reference>
<comment type="catalytic activity">
    <reaction evidence="14 15 17">
        <text>guanosine(37) in tRNA + S-adenosyl-L-methionine = N(1)-methylguanosine(37) in tRNA + S-adenosyl-L-homocysteine + H(+)</text>
        <dbReference type="Rhea" id="RHEA:36899"/>
        <dbReference type="Rhea" id="RHEA-COMP:10145"/>
        <dbReference type="Rhea" id="RHEA-COMP:10147"/>
        <dbReference type="ChEBI" id="CHEBI:15378"/>
        <dbReference type="ChEBI" id="CHEBI:57856"/>
        <dbReference type="ChEBI" id="CHEBI:59789"/>
        <dbReference type="ChEBI" id="CHEBI:73542"/>
        <dbReference type="ChEBI" id="CHEBI:74269"/>
        <dbReference type="EC" id="2.1.1.228"/>
    </reaction>
</comment>
<dbReference type="InterPro" id="IPR029026">
    <property type="entry name" value="tRNA_m1G_MTases_N"/>
</dbReference>
<dbReference type="GO" id="GO:0052906">
    <property type="term" value="F:tRNA (guanine(37)-N1)-methyltransferase activity"/>
    <property type="evidence" value="ECO:0007669"/>
    <property type="project" value="UniProtKB-UniRule"/>
</dbReference>
<keyword evidence="11 15" id="KW-0819">tRNA processing</keyword>
<evidence type="ECO:0000256" key="6">
    <source>
        <dbReference type="ARBA" id="ARBA00014679"/>
    </source>
</evidence>
<dbReference type="NCBIfam" id="TIGR00088">
    <property type="entry name" value="trmD"/>
    <property type="match status" value="1"/>
</dbReference>
<proteinExistence type="inferred from homology"/>
<evidence type="ECO:0000256" key="13">
    <source>
        <dbReference type="ARBA" id="ARBA00033392"/>
    </source>
</evidence>
<dbReference type="NCBIfam" id="NF000648">
    <property type="entry name" value="PRK00026.1"/>
    <property type="match status" value="1"/>
</dbReference>
<evidence type="ECO:0000256" key="9">
    <source>
        <dbReference type="ARBA" id="ARBA00022679"/>
    </source>
</evidence>
<dbReference type="Gene3D" id="1.10.1270.20">
    <property type="entry name" value="tRNA(m1g37)methyltransferase, domain 2"/>
    <property type="match status" value="1"/>
</dbReference>
<organism evidence="19 20">
    <name type="scientific">Microcella daejeonensis</name>
    <dbReference type="NCBI Taxonomy" id="2994971"/>
    <lineage>
        <taxon>Bacteria</taxon>
        <taxon>Bacillati</taxon>
        <taxon>Actinomycetota</taxon>
        <taxon>Actinomycetes</taxon>
        <taxon>Micrococcales</taxon>
        <taxon>Microbacteriaceae</taxon>
        <taxon>Microcella</taxon>
    </lineage>
</organism>
<feature type="binding site" evidence="15 16">
    <location>
        <position position="109"/>
    </location>
    <ligand>
        <name>S-adenosyl-L-methionine</name>
        <dbReference type="ChEBI" id="CHEBI:59789"/>
    </ligand>
</feature>
<protein>
    <recommendedName>
        <fullName evidence="6 15">tRNA (guanine-N(1)-)-methyltransferase</fullName>
        <ecNumber evidence="5 15">2.1.1.228</ecNumber>
    </recommendedName>
    <alternativeName>
        <fullName evidence="12 15">M1G-methyltransferase</fullName>
    </alternativeName>
    <alternativeName>
        <fullName evidence="13 15">tRNA [GM37] methyltransferase</fullName>
    </alternativeName>
</protein>
<keyword evidence="9 15" id="KW-0808">Transferase</keyword>
<dbReference type="Proteomes" id="UP001164706">
    <property type="component" value="Chromosome"/>
</dbReference>
<evidence type="ECO:0000259" key="18">
    <source>
        <dbReference type="Pfam" id="PF01746"/>
    </source>
</evidence>
<name>A0A9E8SAI5_9MICO</name>
<dbReference type="SUPFAM" id="SSF75217">
    <property type="entry name" value="alpha/beta knot"/>
    <property type="match status" value="1"/>
</dbReference>
<comment type="similarity">
    <text evidence="3 15 17">Belongs to the RNA methyltransferase TrmD family.</text>
</comment>
<evidence type="ECO:0000256" key="3">
    <source>
        <dbReference type="ARBA" id="ARBA00007630"/>
    </source>
</evidence>
<dbReference type="PIRSF" id="PIRSF000386">
    <property type="entry name" value="tRNA_mtase"/>
    <property type="match status" value="1"/>
</dbReference>
<evidence type="ECO:0000256" key="15">
    <source>
        <dbReference type="HAMAP-Rule" id="MF_00605"/>
    </source>
</evidence>
<dbReference type="PANTHER" id="PTHR46417">
    <property type="entry name" value="TRNA (GUANINE-N(1)-)-METHYLTRANSFERASE"/>
    <property type="match status" value="1"/>
</dbReference>
<dbReference type="CDD" id="cd18080">
    <property type="entry name" value="TrmD-like"/>
    <property type="match status" value="1"/>
</dbReference>
<evidence type="ECO:0000256" key="17">
    <source>
        <dbReference type="RuleBase" id="RU003464"/>
    </source>
</evidence>
<evidence type="ECO:0000256" key="12">
    <source>
        <dbReference type="ARBA" id="ARBA00029736"/>
    </source>
</evidence>
<evidence type="ECO:0000256" key="11">
    <source>
        <dbReference type="ARBA" id="ARBA00022694"/>
    </source>
</evidence>
<dbReference type="InterPro" id="IPR016009">
    <property type="entry name" value="tRNA_MeTrfase_TRMD/TRM10"/>
</dbReference>
<keyword evidence="10 15" id="KW-0949">S-adenosyl-L-methionine</keyword>
<evidence type="ECO:0000256" key="10">
    <source>
        <dbReference type="ARBA" id="ARBA00022691"/>
    </source>
</evidence>
<dbReference type="AlphaFoldDB" id="A0A9E8SAI5"/>
<evidence type="ECO:0000313" key="20">
    <source>
        <dbReference type="Proteomes" id="UP001164706"/>
    </source>
</evidence>
<feature type="binding site" evidence="15 16">
    <location>
        <begin position="133"/>
        <end position="138"/>
    </location>
    <ligand>
        <name>S-adenosyl-L-methionine</name>
        <dbReference type="ChEBI" id="CHEBI:59789"/>
    </ligand>
</feature>
<dbReference type="InterPro" id="IPR029028">
    <property type="entry name" value="Alpha/beta_knot_MTases"/>
</dbReference>
<dbReference type="RefSeq" id="WP_267780376.1">
    <property type="nucleotide sequence ID" value="NZ_CP113089.1"/>
</dbReference>
<dbReference type="FunFam" id="3.40.1280.10:FF:000001">
    <property type="entry name" value="tRNA (guanine-N(1)-)-methyltransferase"/>
    <property type="match status" value="1"/>
</dbReference>
<dbReference type="InterPro" id="IPR002649">
    <property type="entry name" value="tRNA_m1G_MeTrfase_TrmD"/>
</dbReference>
<dbReference type="EC" id="2.1.1.228" evidence="5 15"/>
<dbReference type="GO" id="GO:0002939">
    <property type="term" value="P:tRNA N1-guanine methylation"/>
    <property type="evidence" value="ECO:0007669"/>
    <property type="project" value="TreeGrafter"/>
</dbReference>
<sequence>MRIDIVTIFPEFFGVLDVSLLGKARQSGLIETQVHDLRDSTHDRHRTVDDTPYGGGAGMVMRPEPWGEALDGIVTERSTLIVPSPAGHPFTQATARELAARDHLVFACGRYEGIDQRVVEHYSERIEVREVSLGDYVLNGGEVAAMAIIEAVGRLVPGMVGNPASLEEESHEAGLLEHPSYTKPAVWRDHAVPPVLLSGNHGAIAAWRHEQQVARTRATRPDLIGEQ</sequence>
<evidence type="ECO:0000256" key="16">
    <source>
        <dbReference type="PIRSR" id="PIRSR000386-1"/>
    </source>
</evidence>
<dbReference type="Gene3D" id="3.40.1280.10">
    <property type="match status" value="1"/>
</dbReference>
<keyword evidence="7 15" id="KW-0963">Cytoplasm</keyword>
<keyword evidence="20" id="KW-1185">Reference proteome</keyword>